<dbReference type="Proteomes" id="UP001492541">
    <property type="component" value="Chromosome"/>
</dbReference>
<dbReference type="RefSeq" id="WP_193807504.1">
    <property type="nucleotide sequence ID" value="NZ_CP087714.1"/>
</dbReference>
<dbReference type="PANTHER" id="PTHR10291:SF28">
    <property type="entry name" value="UNDECAPRENYL DIPHOSPHATE SYNTHASE"/>
    <property type="match status" value="1"/>
</dbReference>
<dbReference type="Pfam" id="PF01255">
    <property type="entry name" value="Prenyltransf"/>
    <property type="match status" value="1"/>
</dbReference>
<evidence type="ECO:0000313" key="2">
    <source>
        <dbReference type="EMBL" id="XAT63427.1"/>
    </source>
</evidence>
<keyword evidence="3" id="KW-1185">Reference proteome</keyword>
<reference evidence="2 3" key="1">
    <citation type="submission" date="2021-11" db="EMBL/GenBank/DDBJ databases">
        <title>Whole genome of Geoglobus acetivorans.</title>
        <authorList>
            <person name="Liu D."/>
        </authorList>
    </citation>
    <scope>NUCLEOTIDE SEQUENCE [LARGE SCALE GENOMIC DNA]</scope>
    <source>
        <strain evidence="2 3">SBH6</strain>
    </source>
</reference>
<keyword evidence="1" id="KW-0808">Transferase</keyword>
<organism evidence="2 3">
    <name type="scientific">Geoglobus acetivorans</name>
    <dbReference type="NCBI Taxonomy" id="565033"/>
    <lineage>
        <taxon>Archaea</taxon>
        <taxon>Methanobacteriati</taxon>
        <taxon>Methanobacteriota</taxon>
        <taxon>Archaeoglobi</taxon>
        <taxon>Archaeoglobales</taxon>
        <taxon>Archaeoglobaceae</taxon>
        <taxon>Geoglobus</taxon>
    </lineage>
</organism>
<dbReference type="InterPro" id="IPR001441">
    <property type="entry name" value="UPP_synth-like"/>
</dbReference>
<evidence type="ECO:0000313" key="3">
    <source>
        <dbReference type="Proteomes" id="UP001492541"/>
    </source>
</evidence>
<dbReference type="EMBL" id="CP087714">
    <property type="protein sequence ID" value="XAT63427.1"/>
    <property type="molecule type" value="Genomic_DNA"/>
</dbReference>
<dbReference type="InterPro" id="IPR036424">
    <property type="entry name" value="UPP_synth-like_sf"/>
</dbReference>
<proteinExistence type="predicted"/>
<protein>
    <submittedName>
        <fullName evidence="2">Undecaprenyl diphosphate synthase family protein</fullName>
    </submittedName>
</protein>
<sequence>MIELIYRLYIRKLEKEVRGKNVPAHIMVITSFKEINEGFNGVRSFIRWCDSFDVREITFAINGNASFENLKKLAYRIPYRACIVTENTTLEKSGEGRVKVFLNALSGRRELVQIAKELAEEVLEGKVMPDAIDEREIEKRLRVKSEPDLILRANFELDDFLIWQSIYSEHMFYDVDWKNLRYIDFLRILREYQKRERRYGR</sequence>
<evidence type="ECO:0000256" key="1">
    <source>
        <dbReference type="ARBA" id="ARBA00022679"/>
    </source>
</evidence>
<dbReference type="PANTHER" id="PTHR10291">
    <property type="entry name" value="DEHYDRODOLICHYL DIPHOSPHATE SYNTHASE FAMILY MEMBER"/>
    <property type="match status" value="1"/>
</dbReference>
<dbReference type="SUPFAM" id="SSF64005">
    <property type="entry name" value="Undecaprenyl diphosphate synthase"/>
    <property type="match status" value="1"/>
</dbReference>
<name>A0ABZ3H1I9_GEOAI</name>
<dbReference type="GeneID" id="90449872"/>
<dbReference type="Gene3D" id="3.40.1180.10">
    <property type="entry name" value="Decaprenyl diphosphate synthase-like"/>
    <property type="match status" value="1"/>
</dbReference>
<accession>A0ABZ3H1I9</accession>
<gene>
    <name evidence="2" type="ORF">LPQ35_09220</name>
</gene>